<dbReference type="Proteomes" id="UP001152888">
    <property type="component" value="Unassembled WGS sequence"/>
</dbReference>
<dbReference type="InterPro" id="IPR014001">
    <property type="entry name" value="Helicase_ATP-bd"/>
</dbReference>
<evidence type="ECO:0000256" key="4">
    <source>
        <dbReference type="ARBA" id="ARBA00022490"/>
    </source>
</evidence>
<dbReference type="InterPro" id="IPR041679">
    <property type="entry name" value="DNA2/NAM7-like_C"/>
</dbReference>
<evidence type="ECO:0000256" key="2">
    <source>
        <dbReference type="ARBA" id="ARBA00005601"/>
    </source>
</evidence>
<evidence type="ECO:0000256" key="9">
    <source>
        <dbReference type="ARBA" id="ARBA00023158"/>
    </source>
</evidence>
<dbReference type="PANTHER" id="PTHR45418:SF1">
    <property type="entry name" value="CANCER_TESTIS ANTIGEN 55"/>
    <property type="match status" value="1"/>
</dbReference>
<dbReference type="Gene3D" id="3.40.50.300">
    <property type="entry name" value="P-loop containing nucleotide triphosphate hydrolases"/>
    <property type="match status" value="2"/>
</dbReference>
<keyword evidence="5" id="KW-0547">Nucleotide-binding</keyword>
<keyword evidence="8" id="KW-0067">ATP-binding</keyword>
<evidence type="ECO:0000256" key="11">
    <source>
        <dbReference type="ARBA" id="ARBA00048432"/>
    </source>
</evidence>
<keyword evidence="9" id="KW-0943">RNA-mediated gene silencing</keyword>
<dbReference type="EC" id="3.6.4.13" evidence="3"/>
<keyword evidence="7" id="KW-0347">Helicase</keyword>
<sequence>MLWEYANYRKALVRNRHGVELTVKVQQINGHIYDYTSDDKKGKHTLKITPEALASHNDEIEFKCTIKNSRKSLNILIHPREVLLINYDYFQWHDPQNNLDNDKYVELAPGSEYSVIIKYYDANCNTLGIKLPLSFTFQTVEENPHRFSIVRSINISVGVPDENADDETGPSPFKGKPWPPGIKVMPPVPYKAFPYTHSIPKKYWKVLLYGIDNWHGMGQGNGNDFEIVKEIKEAFEPGYVTAKNYKKYWHIVLWMEEIAQTISLQQYNMENVTLRRLGNIFILEVPGLAEKRPSVIKGDFIDIKVCGDDHTGYRGEIVKVEDKDVWIGSIDDELTYYWSVNPKIEVSVRFVLGRLSYERMHQGVDQVVANGMVPLLFPEEELSERPVYEHRLLNDSEFCNRAILTNPEQKIAVSKILNNTAKPVPYIVFGPPGTGKTVTLVEAILQIKRKTQKKILVCAPANAACDVVAEKLMKYCKKNEMIRLMSRTVDMSNIPPMLLDYSNYDKGHGRFEKLPAEELHKYRIVVTTLIYVGQYSRKLHPDVIFIDEAAQAPEPEVCSAIGIGDKDTQVVLAGDPKQLGPSVFSKEAKRYHLDFSLLERLMDRELYKSGDDNYITMLKKNFRSHETILRLPNEMFYSNQLEALSADARDDPLTRVNVFDAIPNVQKKKNKKNQIGSALEYFSMISKEKRQGKSPSYFNPKESQMVFNCVQALLKMSFRDSSKNVKQEEIGVVTPYVRQVHTIRQYLRNRNIEHVEVGTTETFQGREKRIIIISTVRAQKDLLLYDRKYRLGFVRQEKRFNVALTRAKAKLIVIGCPHVLCTDRKWRRYIEFSEELCSFYGAPYDKIKRTDENIDDITRRIGNIQATDTQFEHQQ</sequence>
<evidence type="ECO:0000256" key="1">
    <source>
        <dbReference type="ARBA" id="ARBA00004496"/>
    </source>
</evidence>
<dbReference type="SUPFAM" id="SSF52540">
    <property type="entry name" value="P-loop containing nucleoside triphosphate hydrolases"/>
    <property type="match status" value="1"/>
</dbReference>
<dbReference type="PANTHER" id="PTHR45418">
    <property type="entry name" value="CANCER/TESTIS ANTIGEN 55"/>
    <property type="match status" value="1"/>
</dbReference>
<evidence type="ECO:0000256" key="3">
    <source>
        <dbReference type="ARBA" id="ARBA00012552"/>
    </source>
</evidence>
<dbReference type="InterPro" id="IPR026122">
    <property type="entry name" value="MOV-10/SDE3_DEXXQ/H-box"/>
</dbReference>
<dbReference type="InterPro" id="IPR003593">
    <property type="entry name" value="AAA+_ATPase"/>
</dbReference>
<keyword evidence="15" id="KW-1185">Reference proteome</keyword>
<keyword evidence="4" id="KW-0963">Cytoplasm</keyword>
<dbReference type="OrthoDB" id="6513042at2759"/>
<evidence type="ECO:0000256" key="5">
    <source>
        <dbReference type="ARBA" id="ARBA00022741"/>
    </source>
</evidence>
<dbReference type="Pfam" id="PF21634">
    <property type="entry name" value="MOV-10_beta-barrel"/>
    <property type="match status" value="1"/>
</dbReference>
<evidence type="ECO:0000313" key="15">
    <source>
        <dbReference type="Proteomes" id="UP001152888"/>
    </source>
</evidence>
<comment type="caution">
    <text evidence="14">The sequence shown here is derived from an EMBL/GenBank/DDBJ whole genome shotgun (WGS) entry which is preliminary data.</text>
</comment>
<dbReference type="GO" id="GO:0032574">
    <property type="term" value="F:5'-3' RNA helicase activity"/>
    <property type="evidence" value="ECO:0007669"/>
    <property type="project" value="InterPro"/>
</dbReference>
<feature type="domain" description="Helicase ATP-binding" evidence="13">
    <location>
        <begin position="400"/>
        <end position="604"/>
    </location>
</feature>
<dbReference type="InterPro" id="IPR041677">
    <property type="entry name" value="DNA2/NAM7_AAA_11"/>
</dbReference>
<protein>
    <recommendedName>
        <fullName evidence="3">RNA helicase</fullName>
        <ecNumber evidence="3">3.6.4.13</ecNumber>
    </recommendedName>
</protein>
<evidence type="ECO:0000259" key="13">
    <source>
        <dbReference type="SMART" id="SM00487"/>
    </source>
</evidence>
<dbReference type="Pfam" id="PF13087">
    <property type="entry name" value="AAA_12"/>
    <property type="match status" value="1"/>
</dbReference>
<comment type="catalytic activity">
    <reaction evidence="10">
        <text>ATP + H2O = ADP + phosphate + H(+)</text>
        <dbReference type="Rhea" id="RHEA:13065"/>
        <dbReference type="ChEBI" id="CHEBI:15377"/>
        <dbReference type="ChEBI" id="CHEBI:15378"/>
        <dbReference type="ChEBI" id="CHEBI:30616"/>
        <dbReference type="ChEBI" id="CHEBI:43474"/>
        <dbReference type="ChEBI" id="CHEBI:456216"/>
        <dbReference type="EC" id="3.6.4.13"/>
    </reaction>
</comment>
<gene>
    <name evidence="14" type="ORF">ACAOBT_LOCUS7468</name>
</gene>
<dbReference type="GO" id="GO:0005524">
    <property type="term" value="F:ATP binding"/>
    <property type="evidence" value="ECO:0007669"/>
    <property type="project" value="UniProtKB-KW"/>
</dbReference>
<dbReference type="GO" id="GO:0003723">
    <property type="term" value="F:RNA binding"/>
    <property type="evidence" value="ECO:0007669"/>
    <property type="project" value="InterPro"/>
</dbReference>
<dbReference type="InterPro" id="IPR047187">
    <property type="entry name" value="SF1_C_Upf1"/>
</dbReference>
<reference evidence="14" key="1">
    <citation type="submission" date="2022-03" db="EMBL/GenBank/DDBJ databases">
        <authorList>
            <person name="Sayadi A."/>
        </authorList>
    </citation>
    <scope>NUCLEOTIDE SEQUENCE</scope>
</reference>
<dbReference type="AlphaFoldDB" id="A0A9P0KBS2"/>
<comment type="subcellular location">
    <subcellularLocation>
        <location evidence="1">Cytoplasm</location>
    </subcellularLocation>
</comment>
<dbReference type="GO" id="GO:0005737">
    <property type="term" value="C:cytoplasm"/>
    <property type="evidence" value="ECO:0007669"/>
    <property type="project" value="UniProtKB-SubCell"/>
</dbReference>
<organism evidence="14 15">
    <name type="scientific">Acanthoscelides obtectus</name>
    <name type="common">Bean weevil</name>
    <name type="synonym">Bruchus obtectus</name>
    <dbReference type="NCBI Taxonomy" id="200917"/>
    <lineage>
        <taxon>Eukaryota</taxon>
        <taxon>Metazoa</taxon>
        <taxon>Ecdysozoa</taxon>
        <taxon>Arthropoda</taxon>
        <taxon>Hexapoda</taxon>
        <taxon>Insecta</taxon>
        <taxon>Pterygota</taxon>
        <taxon>Neoptera</taxon>
        <taxon>Endopterygota</taxon>
        <taxon>Coleoptera</taxon>
        <taxon>Polyphaga</taxon>
        <taxon>Cucujiformia</taxon>
        <taxon>Chrysomeloidea</taxon>
        <taxon>Chrysomelidae</taxon>
        <taxon>Bruchinae</taxon>
        <taxon>Bruchini</taxon>
        <taxon>Acanthoscelides</taxon>
    </lineage>
</organism>
<comment type="similarity">
    <text evidence="2">Belongs to the DNA2/NAM7 helicase family. SDE3 subfamily.</text>
</comment>
<dbReference type="EMBL" id="CAKOFQ010006745">
    <property type="protein sequence ID" value="CAH1967594.1"/>
    <property type="molecule type" value="Genomic_DNA"/>
</dbReference>
<comment type="catalytic activity">
    <reaction evidence="11">
        <text>ATP + H2O = ADP + phosphate + H(+)</text>
        <dbReference type="Rhea" id="RHEA:13065"/>
        <dbReference type="ChEBI" id="CHEBI:15377"/>
        <dbReference type="ChEBI" id="CHEBI:15378"/>
        <dbReference type="ChEBI" id="CHEBI:30616"/>
        <dbReference type="ChEBI" id="CHEBI:43474"/>
        <dbReference type="ChEBI" id="CHEBI:456216"/>
        <dbReference type="EC" id="3.6.4.12"/>
    </reaction>
    <physiologicalReaction direction="left-to-right" evidence="11">
        <dbReference type="Rhea" id="RHEA:13066"/>
    </physiologicalReaction>
</comment>
<dbReference type="SMART" id="SM00487">
    <property type="entry name" value="DEXDc"/>
    <property type="match status" value="1"/>
</dbReference>
<evidence type="ECO:0000313" key="14">
    <source>
        <dbReference type="EMBL" id="CAH1967594.1"/>
    </source>
</evidence>
<evidence type="ECO:0000256" key="10">
    <source>
        <dbReference type="ARBA" id="ARBA00047984"/>
    </source>
</evidence>
<keyword evidence="6" id="KW-0378">Hydrolase</keyword>
<proteinExistence type="inferred from homology"/>
<evidence type="ECO:0000256" key="8">
    <source>
        <dbReference type="ARBA" id="ARBA00022840"/>
    </source>
</evidence>
<dbReference type="SMART" id="SM00382">
    <property type="entry name" value="AAA"/>
    <property type="match status" value="1"/>
</dbReference>
<evidence type="ECO:0000259" key="12">
    <source>
        <dbReference type="SMART" id="SM00382"/>
    </source>
</evidence>
<dbReference type="GO" id="GO:0016787">
    <property type="term" value="F:hydrolase activity"/>
    <property type="evidence" value="ECO:0007669"/>
    <property type="project" value="UniProtKB-KW"/>
</dbReference>
<dbReference type="InterPro" id="IPR027417">
    <property type="entry name" value="P-loop_NTPase"/>
</dbReference>
<dbReference type="InterPro" id="IPR049080">
    <property type="entry name" value="MOV-10-like_beta-barrel"/>
</dbReference>
<dbReference type="GO" id="GO:0003678">
    <property type="term" value="F:DNA helicase activity"/>
    <property type="evidence" value="ECO:0007669"/>
    <property type="project" value="UniProtKB-EC"/>
</dbReference>
<dbReference type="Pfam" id="PF13086">
    <property type="entry name" value="AAA_11"/>
    <property type="match status" value="2"/>
</dbReference>
<name>A0A9P0KBS2_ACAOB</name>
<evidence type="ECO:0000256" key="7">
    <source>
        <dbReference type="ARBA" id="ARBA00022806"/>
    </source>
</evidence>
<dbReference type="GO" id="GO:0031047">
    <property type="term" value="P:regulatory ncRNA-mediated gene silencing"/>
    <property type="evidence" value="ECO:0007669"/>
    <property type="project" value="UniProtKB-KW"/>
</dbReference>
<dbReference type="CDD" id="cd18808">
    <property type="entry name" value="SF1_C_Upf1"/>
    <property type="match status" value="1"/>
</dbReference>
<dbReference type="CDD" id="cd18038">
    <property type="entry name" value="DEXXQc_Helz-like"/>
    <property type="match status" value="1"/>
</dbReference>
<accession>A0A9P0KBS2</accession>
<evidence type="ECO:0000256" key="6">
    <source>
        <dbReference type="ARBA" id="ARBA00022801"/>
    </source>
</evidence>
<feature type="domain" description="AAA+ ATPase" evidence="12">
    <location>
        <begin position="422"/>
        <end position="603"/>
    </location>
</feature>